<evidence type="ECO:0000313" key="1">
    <source>
        <dbReference type="EMBL" id="AXF51472.1"/>
    </source>
</evidence>
<keyword evidence="2" id="KW-1185">Reference proteome</keyword>
<dbReference type="EMBL" id="MH426726">
    <property type="protein sequence ID" value="AXF51472.1"/>
    <property type="molecule type" value="Genomic_DNA"/>
</dbReference>
<evidence type="ECO:0000313" key="2">
    <source>
        <dbReference type="Proteomes" id="UP000260529"/>
    </source>
</evidence>
<name>A0A345BM01_9CAUD</name>
<protein>
    <submittedName>
        <fullName evidence="1">Uncharacterized protein</fullName>
    </submittedName>
</protein>
<organism evidence="1 2">
    <name type="scientific">Erwinia phage Pavtok</name>
    <dbReference type="NCBI Taxonomy" id="2267655"/>
    <lineage>
        <taxon>Viruses</taxon>
        <taxon>Duplodnaviria</taxon>
        <taxon>Heunggongvirae</taxon>
        <taxon>Uroviricota</taxon>
        <taxon>Caudoviricetes</taxon>
        <taxon>Pavtokvirus</taxon>
        <taxon>Pavtokvirus pavtok</taxon>
    </lineage>
</organism>
<gene>
    <name evidence="1" type="ORF">PAVTOK_44</name>
</gene>
<proteinExistence type="predicted"/>
<dbReference type="Proteomes" id="UP000260529">
    <property type="component" value="Segment"/>
</dbReference>
<reference evidence="2" key="1">
    <citation type="submission" date="2018-06" db="EMBL/GenBank/DDBJ databases">
        <authorList>
            <person name="Sharma R."/>
            <person name="Hughes J."/>
            <person name="Breakwell D.P."/>
            <person name="Hope S."/>
            <person name="Grose J.H."/>
        </authorList>
    </citation>
    <scope>NUCLEOTIDE SEQUENCE [LARGE SCALE GENOMIC DNA]</scope>
</reference>
<accession>A0A345BM01</accession>
<sequence>MGVRVTWRDGMQHPTVTPSIRQLPRKPVVWWGHAVIYMRDGSRLETYWHSKRPIDVDQAKEAMRAVAADMIKDLENPDEATDSGFVMQCR</sequence>